<reference evidence="1 2" key="1">
    <citation type="journal article" date="2018" name="Mol. Plant">
        <title>The genome of Artemisia annua provides insight into the evolution of Asteraceae family and artemisinin biosynthesis.</title>
        <authorList>
            <person name="Shen Q."/>
            <person name="Zhang L."/>
            <person name="Liao Z."/>
            <person name="Wang S."/>
            <person name="Yan T."/>
            <person name="Shi P."/>
            <person name="Liu M."/>
            <person name="Fu X."/>
            <person name="Pan Q."/>
            <person name="Wang Y."/>
            <person name="Lv Z."/>
            <person name="Lu X."/>
            <person name="Zhang F."/>
            <person name="Jiang W."/>
            <person name="Ma Y."/>
            <person name="Chen M."/>
            <person name="Hao X."/>
            <person name="Li L."/>
            <person name="Tang Y."/>
            <person name="Lv G."/>
            <person name="Zhou Y."/>
            <person name="Sun X."/>
            <person name="Brodelius P.E."/>
            <person name="Rose J.K.C."/>
            <person name="Tang K."/>
        </authorList>
    </citation>
    <scope>NUCLEOTIDE SEQUENCE [LARGE SCALE GENOMIC DNA]</scope>
    <source>
        <strain evidence="2">cv. Huhao1</strain>
        <tissue evidence="1">Leaf</tissue>
    </source>
</reference>
<dbReference type="OrthoDB" id="1845982at2759"/>
<organism evidence="1 2">
    <name type="scientific">Artemisia annua</name>
    <name type="common">Sweet wormwood</name>
    <dbReference type="NCBI Taxonomy" id="35608"/>
    <lineage>
        <taxon>Eukaryota</taxon>
        <taxon>Viridiplantae</taxon>
        <taxon>Streptophyta</taxon>
        <taxon>Embryophyta</taxon>
        <taxon>Tracheophyta</taxon>
        <taxon>Spermatophyta</taxon>
        <taxon>Magnoliopsida</taxon>
        <taxon>eudicotyledons</taxon>
        <taxon>Gunneridae</taxon>
        <taxon>Pentapetalae</taxon>
        <taxon>asterids</taxon>
        <taxon>campanulids</taxon>
        <taxon>Asterales</taxon>
        <taxon>Asteraceae</taxon>
        <taxon>Asteroideae</taxon>
        <taxon>Anthemideae</taxon>
        <taxon>Artemisiinae</taxon>
        <taxon>Artemisia</taxon>
    </lineage>
</organism>
<dbReference type="Proteomes" id="UP000245207">
    <property type="component" value="Unassembled WGS sequence"/>
</dbReference>
<comment type="caution">
    <text evidence="1">The sequence shown here is derived from an EMBL/GenBank/DDBJ whole genome shotgun (WGS) entry which is preliminary data.</text>
</comment>
<sequence>MAWVRPKPLKLPYGVFLANSQAITTRGYINMLLTNGDVLMFDAYKEKWSRVSSPVPALDEYQFSTPMQLVKCEGKLGIAWMPRNASWEICVLTDDLSFKKLHVFRKKEDSERESLLALYDSDTSIMVDHDTLIFRRFRRGNDISKVILSDHPFKIFNFRSDYESVDFGCVPKS</sequence>
<keyword evidence="2" id="KW-1185">Reference proteome</keyword>
<dbReference type="AlphaFoldDB" id="A0A2U1LK74"/>
<protein>
    <submittedName>
        <fullName evidence="1">F-box domain-containing protein</fullName>
    </submittedName>
</protein>
<evidence type="ECO:0000313" key="2">
    <source>
        <dbReference type="Proteomes" id="UP000245207"/>
    </source>
</evidence>
<evidence type="ECO:0000313" key="1">
    <source>
        <dbReference type="EMBL" id="PWA49398.1"/>
    </source>
</evidence>
<proteinExistence type="predicted"/>
<name>A0A2U1LK74_ARTAN</name>
<dbReference type="EMBL" id="PKPP01008954">
    <property type="protein sequence ID" value="PWA49398.1"/>
    <property type="molecule type" value="Genomic_DNA"/>
</dbReference>
<gene>
    <name evidence="1" type="ORF">CTI12_AA482020</name>
</gene>
<accession>A0A2U1LK74</accession>